<accession>A0A6J3L8F4</accession>
<evidence type="ECO:0000256" key="1">
    <source>
        <dbReference type="SAM" id="MobiDB-lite"/>
    </source>
</evidence>
<feature type="region of interest" description="Disordered" evidence="1">
    <location>
        <begin position="39"/>
        <end position="60"/>
    </location>
</feature>
<dbReference type="GeneID" id="117240137"/>
<keyword evidence="3" id="KW-1185">Reference proteome</keyword>
<dbReference type="Proteomes" id="UP000504631">
    <property type="component" value="Unplaced"/>
</dbReference>
<evidence type="ECO:0000256" key="2">
    <source>
        <dbReference type="SAM" id="SignalP"/>
    </source>
</evidence>
<dbReference type="RefSeq" id="XP_033361908.1">
    <property type="nucleotide sequence ID" value="XM_033506017.1"/>
</dbReference>
<sequence length="60" mass="6644">MDYMRNTAILLIFAVATSSGHRINRKQIGNFPVTEEKTSGALQKTDRGARSTKLVDETCT</sequence>
<organism evidence="3 4">
    <name type="scientific">Bombus vosnesenskii</name>
    <dbReference type="NCBI Taxonomy" id="207650"/>
    <lineage>
        <taxon>Eukaryota</taxon>
        <taxon>Metazoa</taxon>
        <taxon>Ecdysozoa</taxon>
        <taxon>Arthropoda</taxon>
        <taxon>Hexapoda</taxon>
        <taxon>Insecta</taxon>
        <taxon>Pterygota</taxon>
        <taxon>Neoptera</taxon>
        <taxon>Endopterygota</taxon>
        <taxon>Hymenoptera</taxon>
        <taxon>Apocrita</taxon>
        <taxon>Aculeata</taxon>
        <taxon>Apoidea</taxon>
        <taxon>Anthophila</taxon>
        <taxon>Apidae</taxon>
        <taxon>Bombus</taxon>
        <taxon>Pyrobombus</taxon>
    </lineage>
</organism>
<feature type="chain" id="PRO_5026916404" evidence="2">
    <location>
        <begin position="21"/>
        <end position="60"/>
    </location>
</feature>
<dbReference type="KEGG" id="bvk:117240137"/>
<evidence type="ECO:0000313" key="4">
    <source>
        <dbReference type="RefSeq" id="XP_033361908.1"/>
    </source>
</evidence>
<gene>
    <name evidence="4" type="primary">LOC117240137</name>
</gene>
<keyword evidence="2" id="KW-0732">Signal</keyword>
<protein>
    <submittedName>
        <fullName evidence="4">Uncharacterized protein LOC117240137</fullName>
    </submittedName>
</protein>
<proteinExistence type="predicted"/>
<reference evidence="4" key="1">
    <citation type="submission" date="2025-08" db="UniProtKB">
        <authorList>
            <consortium name="RefSeq"/>
        </authorList>
    </citation>
    <scope>IDENTIFICATION</scope>
    <source>
        <tissue evidence="4">Muscle</tissue>
    </source>
</reference>
<dbReference type="AlphaFoldDB" id="A0A6J3L8F4"/>
<evidence type="ECO:0000313" key="3">
    <source>
        <dbReference type="Proteomes" id="UP000504631"/>
    </source>
</evidence>
<feature type="signal peptide" evidence="2">
    <location>
        <begin position="1"/>
        <end position="20"/>
    </location>
</feature>
<name>A0A6J3L8F4_9HYME</name>